<evidence type="ECO:0000259" key="2">
    <source>
        <dbReference type="PROSITE" id="PS51840"/>
    </source>
</evidence>
<name>A0A6V7PBE4_ANACO</name>
<feature type="region of interest" description="Disordered" evidence="1">
    <location>
        <begin position="267"/>
        <end position="315"/>
    </location>
</feature>
<dbReference type="AlphaFoldDB" id="A0A6V7PBE4"/>
<feature type="compositionally biased region" description="Basic and acidic residues" evidence="1">
    <location>
        <begin position="100"/>
        <end position="112"/>
    </location>
</feature>
<proteinExistence type="predicted"/>
<sequence length="737" mass="81545">MYSRSTPPILVLTHELSNRIGFESLTRPVPWGIRRSAAAGRDEVAAVAAHGGEEVPRAGGGAAARGGARGARVAAEVRWRGPRATALGSLRRRARRSHRTREEDVRVDEEGRGAAAAAAAEWENEGFESDVTLTSQKEGVCGAFYPWEVSFVVVVVSNNVRIEEQAVVLGTASLNLAEYASAAQEEMEMILPILLNGVDVVDPPTLHITLYLAEVRFQEEPLGTVQRPITPSLLSPSSGDAPPTEKDEPSVFRAGLRKVNILKKIVSSQNPKKTSKDDEGSEENTIYPLDTDSLDDDLDEREQEESNKEEDNSSVRKSFSYGTLAFANNLGGLRREDVDCVYYSHRRSDVGFSNREEMALSVQEQQFVFQGSKRSILPWKRRKLSFRSPKNKGEPLLKKGYGEEGGDDIDYDRRVLSSPEKSLFGGKQKDEDISLGRSSFSDFGDDNFAVGSWESKEIVSRDGHLKLSTQIFFASIDQRSERAAGESACAALVAVIADWLHANPNMMPIQSQFDSLIREGSLEWRRLCENPLYLKHFPDKHFDLETVLQANICPLSHMDEISRAGSDATFDESPQIYIVSWNDHFFVLKVERDAYYIIDTLGERLHEGCNQAYILKFDKNTLIHRTPTEKKSTSGDSNSDRAVDGELVCKGKESCKEYIKSFLSAIPVRELQADIKKGLLASTPLHHRLQIEFHYTESSSKEADSASSSPEAGSVSQLSWPVNPGAACALTPAVIVV</sequence>
<evidence type="ECO:0000256" key="1">
    <source>
        <dbReference type="SAM" id="MobiDB-lite"/>
    </source>
</evidence>
<dbReference type="InterPro" id="IPR019448">
    <property type="entry name" value="NT-C2"/>
</dbReference>
<feature type="compositionally biased region" description="Acidic residues" evidence="1">
    <location>
        <begin position="292"/>
        <end position="303"/>
    </location>
</feature>
<dbReference type="PANTHER" id="PTHR31182">
    <property type="entry name" value="C2 NT-TYPE DOMAIN-CONTAINING PROTEIN"/>
    <property type="match status" value="1"/>
</dbReference>
<feature type="region of interest" description="Disordered" evidence="1">
    <location>
        <begin position="227"/>
        <end position="250"/>
    </location>
</feature>
<dbReference type="PANTHER" id="PTHR31182:SF15">
    <property type="entry name" value="F26K24.5 PROTEIN"/>
    <property type="match status" value="1"/>
</dbReference>
<gene>
    <name evidence="3" type="ORF">CB5_LOCUS11324</name>
</gene>
<feature type="domain" description="C2 NT-type" evidence="2">
    <location>
        <begin position="63"/>
        <end position="214"/>
    </location>
</feature>
<dbReference type="PROSITE" id="PS51840">
    <property type="entry name" value="C2_NT"/>
    <property type="match status" value="1"/>
</dbReference>
<evidence type="ECO:0000313" key="3">
    <source>
        <dbReference type="EMBL" id="CAD1828113.1"/>
    </source>
</evidence>
<feature type="compositionally biased region" description="Polar residues" evidence="1">
    <location>
        <begin position="227"/>
        <end position="238"/>
    </location>
</feature>
<organism evidence="3">
    <name type="scientific">Ananas comosus var. bracteatus</name>
    <name type="common">red pineapple</name>
    <dbReference type="NCBI Taxonomy" id="296719"/>
    <lineage>
        <taxon>Eukaryota</taxon>
        <taxon>Viridiplantae</taxon>
        <taxon>Streptophyta</taxon>
        <taxon>Embryophyta</taxon>
        <taxon>Tracheophyta</taxon>
        <taxon>Spermatophyta</taxon>
        <taxon>Magnoliopsida</taxon>
        <taxon>Liliopsida</taxon>
        <taxon>Poales</taxon>
        <taxon>Bromeliaceae</taxon>
        <taxon>Bromelioideae</taxon>
        <taxon>Ananas</taxon>
    </lineage>
</organism>
<accession>A0A6V7PBE4</accession>
<feature type="compositionally biased region" description="Basic and acidic residues" evidence="1">
    <location>
        <begin position="304"/>
        <end position="314"/>
    </location>
</feature>
<feature type="region of interest" description="Disordered" evidence="1">
    <location>
        <begin position="91"/>
        <end position="112"/>
    </location>
</feature>
<protein>
    <recommendedName>
        <fullName evidence="2">C2 NT-type domain-containing protein</fullName>
    </recommendedName>
</protein>
<reference evidence="3" key="1">
    <citation type="submission" date="2020-07" db="EMBL/GenBank/DDBJ databases">
        <authorList>
            <person name="Lin J."/>
        </authorList>
    </citation>
    <scope>NUCLEOTIDE SEQUENCE</scope>
</reference>
<dbReference type="EMBL" id="LR862147">
    <property type="protein sequence ID" value="CAD1828113.1"/>
    <property type="molecule type" value="Genomic_DNA"/>
</dbReference>